<evidence type="ECO:0000256" key="8">
    <source>
        <dbReference type="RuleBase" id="RU000526"/>
    </source>
</evidence>
<reference evidence="12 13" key="1">
    <citation type="journal article" date="2015" name="Nature">
        <title>rRNA introns, odd ribosomes, and small enigmatic genomes across a large radiation of phyla.</title>
        <authorList>
            <person name="Brown C.T."/>
            <person name="Hug L.A."/>
            <person name="Thomas B.C."/>
            <person name="Sharon I."/>
            <person name="Castelle C.J."/>
            <person name="Singh A."/>
            <person name="Wilkins M.J."/>
            <person name="Williams K.H."/>
            <person name="Banfield J.F."/>
        </authorList>
    </citation>
    <scope>NUCLEOTIDE SEQUENCE [LARGE SCALE GENOMIC DNA]</scope>
</reference>
<keyword evidence="6 7" id="KW-0233">DNA recombination</keyword>
<dbReference type="EMBL" id="LCMF01000029">
    <property type="protein sequence ID" value="KKU29884.1"/>
    <property type="molecule type" value="Genomic_DNA"/>
</dbReference>
<dbReference type="SMART" id="SM00382">
    <property type="entry name" value="AAA"/>
    <property type="match status" value="1"/>
</dbReference>
<evidence type="ECO:0000256" key="6">
    <source>
        <dbReference type="ARBA" id="ARBA00023172"/>
    </source>
</evidence>
<dbReference type="GO" id="GO:0003697">
    <property type="term" value="F:single-stranded DNA binding"/>
    <property type="evidence" value="ECO:0007669"/>
    <property type="project" value="UniProtKB-UniRule"/>
</dbReference>
<evidence type="ECO:0000256" key="4">
    <source>
        <dbReference type="ARBA" id="ARBA00022840"/>
    </source>
</evidence>
<dbReference type="Gene3D" id="3.40.50.300">
    <property type="entry name" value="P-loop containing nucleotide triphosphate hydrolases"/>
    <property type="match status" value="1"/>
</dbReference>
<dbReference type="GO" id="GO:0005524">
    <property type="term" value="F:ATP binding"/>
    <property type="evidence" value="ECO:0007669"/>
    <property type="project" value="UniProtKB-UniRule"/>
</dbReference>
<comment type="function">
    <text evidence="7">Can catalyze the hydrolysis of ATP in the presence of single-stranded DNA, the ATP-dependent uptake of single-stranded DNA by duplex DNA, and the ATP-dependent hybridization of homologous single-stranded DNAs. It interacts with LexA causing its activation and leading to its autocatalytic cleavage.</text>
</comment>
<dbReference type="Pfam" id="PF21096">
    <property type="entry name" value="RecA_C"/>
    <property type="match status" value="1"/>
</dbReference>
<dbReference type="AlphaFoldDB" id="A0A0G1PAK7"/>
<dbReference type="SUPFAM" id="SSF54752">
    <property type="entry name" value="RecA protein, C-terminal domain"/>
    <property type="match status" value="1"/>
</dbReference>
<dbReference type="GO" id="GO:0003684">
    <property type="term" value="F:damaged DNA binding"/>
    <property type="evidence" value="ECO:0007669"/>
    <property type="project" value="UniProtKB-UniRule"/>
</dbReference>
<dbReference type="PROSITE" id="PS00321">
    <property type="entry name" value="RECA_1"/>
    <property type="match status" value="1"/>
</dbReference>
<dbReference type="HAMAP" id="MF_00268">
    <property type="entry name" value="RecA"/>
    <property type="match status" value="1"/>
</dbReference>
<dbReference type="InterPro" id="IPR003593">
    <property type="entry name" value="AAA+_ATPase"/>
</dbReference>
<feature type="domain" description="RecA family profile 2" evidence="11">
    <location>
        <begin position="209"/>
        <end position="282"/>
    </location>
</feature>
<evidence type="ECO:0000256" key="7">
    <source>
        <dbReference type="HAMAP-Rule" id="MF_00268"/>
    </source>
</evidence>
<evidence type="ECO:0000256" key="3">
    <source>
        <dbReference type="ARBA" id="ARBA00022741"/>
    </source>
</evidence>
<evidence type="ECO:0000259" key="11">
    <source>
        <dbReference type="PROSITE" id="PS50163"/>
    </source>
</evidence>
<dbReference type="InterPro" id="IPR023400">
    <property type="entry name" value="RecA_C_sf"/>
</dbReference>
<dbReference type="InterPro" id="IPR020588">
    <property type="entry name" value="RecA_ATP-bd"/>
</dbReference>
<dbReference type="CDD" id="cd00983">
    <property type="entry name" value="RecA"/>
    <property type="match status" value="1"/>
</dbReference>
<feature type="domain" description="RecA family profile 1" evidence="10">
    <location>
        <begin position="45"/>
        <end position="204"/>
    </location>
</feature>
<keyword evidence="7 8" id="KW-0234">DNA repair</keyword>
<dbReference type="PRINTS" id="PR00142">
    <property type="entry name" value="RECA"/>
</dbReference>
<dbReference type="InterPro" id="IPR027417">
    <property type="entry name" value="P-loop_NTPase"/>
</dbReference>
<organism evidence="12 13">
    <name type="scientific">candidate division WWE3 bacterium GW2011_GWA1_46_21</name>
    <dbReference type="NCBI Taxonomy" id="1619107"/>
    <lineage>
        <taxon>Bacteria</taxon>
        <taxon>Katanobacteria</taxon>
    </lineage>
</organism>
<dbReference type="InterPro" id="IPR049428">
    <property type="entry name" value="RecA-like_N"/>
</dbReference>
<keyword evidence="7 8" id="KW-0742">SOS response</keyword>
<evidence type="ECO:0000259" key="10">
    <source>
        <dbReference type="PROSITE" id="PS50162"/>
    </source>
</evidence>
<accession>A0A0G1PAK7</accession>
<gene>
    <name evidence="7" type="primary">recA</name>
    <name evidence="12" type="ORF">UX44_C0029G0002</name>
</gene>
<protein>
    <recommendedName>
        <fullName evidence="2 7">Protein RecA</fullName>
    </recommendedName>
    <alternativeName>
        <fullName evidence="7 8">Recombinase A</fullName>
    </alternativeName>
</protein>
<comment type="subcellular location">
    <subcellularLocation>
        <location evidence="7">Cytoplasm</location>
    </subcellularLocation>
</comment>
<dbReference type="PROSITE" id="PS50162">
    <property type="entry name" value="RECA_2"/>
    <property type="match status" value="1"/>
</dbReference>
<comment type="caution">
    <text evidence="12">The sequence shown here is derived from an EMBL/GenBank/DDBJ whole genome shotgun (WGS) entry which is preliminary data.</text>
</comment>
<dbReference type="Pfam" id="PF00154">
    <property type="entry name" value="RecA_N"/>
    <property type="match status" value="1"/>
</dbReference>
<dbReference type="InterPro" id="IPR049261">
    <property type="entry name" value="RecA-like_C"/>
</dbReference>
<dbReference type="GO" id="GO:0005829">
    <property type="term" value="C:cytosol"/>
    <property type="evidence" value="ECO:0007669"/>
    <property type="project" value="TreeGrafter"/>
</dbReference>
<evidence type="ECO:0000256" key="1">
    <source>
        <dbReference type="ARBA" id="ARBA00009391"/>
    </source>
</evidence>
<keyword evidence="5 7" id="KW-0238">DNA-binding</keyword>
<dbReference type="FunFam" id="3.40.50.300:FF:000087">
    <property type="entry name" value="Recombinase RecA"/>
    <property type="match status" value="1"/>
</dbReference>
<evidence type="ECO:0000313" key="13">
    <source>
        <dbReference type="Proteomes" id="UP000034732"/>
    </source>
</evidence>
<dbReference type="SUPFAM" id="SSF52540">
    <property type="entry name" value="P-loop containing nucleoside triphosphate hydrolases"/>
    <property type="match status" value="1"/>
</dbReference>
<evidence type="ECO:0000256" key="9">
    <source>
        <dbReference type="RuleBase" id="RU004527"/>
    </source>
</evidence>
<keyword evidence="7" id="KW-0963">Cytoplasm</keyword>
<evidence type="ECO:0000256" key="2">
    <source>
        <dbReference type="ARBA" id="ARBA00015553"/>
    </source>
</evidence>
<keyword evidence="3 7" id="KW-0547">Nucleotide-binding</keyword>
<dbReference type="PANTHER" id="PTHR45900">
    <property type="entry name" value="RECA"/>
    <property type="match status" value="1"/>
</dbReference>
<feature type="binding site" evidence="7">
    <location>
        <begin position="75"/>
        <end position="82"/>
    </location>
    <ligand>
        <name>ATP</name>
        <dbReference type="ChEBI" id="CHEBI:30616"/>
    </ligand>
</feature>
<dbReference type="Proteomes" id="UP000034732">
    <property type="component" value="Unassembled WGS sequence"/>
</dbReference>
<dbReference type="PANTHER" id="PTHR45900:SF1">
    <property type="entry name" value="MITOCHONDRIAL DNA REPAIR PROTEIN RECA HOMOLOG-RELATED"/>
    <property type="match status" value="1"/>
</dbReference>
<sequence length="356" mass="38025">MTVNVKDTKEKSSKDLALKSALEQIEKAFGAGSIMKLGDKKSRRDIMVIPTGSIALDIALGVGGVPRGRIVEVFGPESSGKTTLVQHIIAEAQKAGGTAALIDAEHAFDPMYAEKTGVNVEELLVSQPDTGEQALEIAETLIRSNAVDVIAIDSVAALVPKAEIEGDIGDSFIALQARLMSQALRRITGSVSRSNCTIVFTNQLRTNVGVMFGNPEVTSGGRALKFYASVRLEVRRIESIKEGDVVTGIKVRAKVVKNKVAPPFRTAEFDIMFSEGISKEGSLIDVGVEMGIIKKSGAWYEYGSQKLGQGREAAKASLKADKKLLVEIDKKVRDTVAQGKDAVPLQIGGEDAAKEQ</sequence>
<dbReference type="InterPro" id="IPR013765">
    <property type="entry name" value="DNA_recomb/repair_RecA"/>
</dbReference>
<evidence type="ECO:0000256" key="5">
    <source>
        <dbReference type="ARBA" id="ARBA00023125"/>
    </source>
</evidence>
<dbReference type="GO" id="GO:0006310">
    <property type="term" value="P:DNA recombination"/>
    <property type="evidence" value="ECO:0007669"/>
    <property type="project" value="UniProtKB-UniRule"/>
</dbReference>
<dbReference type="NCBIfam" id="TIGR02012">
    <property type="entry name" value="tigrfam_recA"/>
    <property type="match status" value="1"/>
</dbReference>
<dbReference type="GO" id="GO:0006281">
    <property type="term" value="P:DNA repair"/>
    <property type="evidence" value="ECO:0007669"/>
    <property type="project" value="UniProtKB-UniRule"/>
</dbReference>
<dbReference type="GO" id="GO:0009432">
    <property type="term" value="P:SOS response"/>
    <property type="evidence" value="ECO:0007669"/>
    <property type="project" value="UniProtKB-UniRule"/>
</dbReference>
<keyword evidence="4 7" id="KW-0067">ATP-binding</keyword>
<keyword evidence="7 9" id="KW-0227">DNA damage</keyword>
<name>A0A0G1PAK7_UNCKA</name>
<dbReference type="PROSITE" id="PS50163">
    <property type="entry name" value="RECA_3"/>
    <property type="match status" value="1"/>
</dbReference>
<dbReference type="GO" id="GO:0140664">
    <property type="term" value="F:ATP-dependent DNA damage sensor activity"/>
    <property type="evidence" value="ECO:0007669"/>
    <property type="project" value="InterPro"/>
</dbReference>
<dbReference type="PATRIC" id="fig|1619107.3.peg.470"/>
<evidence type="ECO:0000313" key="12">
    <source>
        <dbReference type="EMBL" id="KKU29884.1"/>
    </source>
</evidence>
<proteinExistence type="inferred from homology"/>
<comment type="similarity">
    <text evidence="1 7 9">Belongs to the RecA family.</text>
</comment>
<dbReference type="InterPro" id="IPR020587">
    <property type="entry name" value="RecA_monomer-monomer_interface"/>
</dbReference>
<dbReference type="InterPro" id="IPR020584">
    <property type="entry name" value="DNA_recomb/repair_RecA_CS"/>
</dbReference>